<name>A0ABM8ZQP2_9VIBR</name>
<feature type="signal peptide" evidence="1">
    <location>
        <begin position="1"/>
        <end position="21"/>
    </location>
</feature>
<evidence type="ECO:0008006" key="4">
    <source>
        <dbReference type="Google" id="ProtNLM"/>
    </source>
</evidence>
<dbReference type="EMBL" id="CAKLDI010000001">
    <property type="protein sequence ID" value="CAH0532615.1"/>
    <property type="molecule type" value="Genomic_DNA"/>
</dbReference>
<sequence length="276" mass="30668">MKLKMLSILFLSAGLLSGCNIDEEETFSDAEVIEAVKCTNQQCYNGVLDVWTGWGDLTNHNCYGNYCFESKPTQMIDAARLTRFKDGHLIPVYFREKEDPRFVKAMDEMERLAGYKLFDRMGVVDIDISDPEHIDLSGLSYDWGFILSEGTAPGMIMGNCSKGTVSTGPYTTNTVQSIVDPDDFSISYQRDPYGTTTPKFAWVNIDSLKGANGGLITCNARAPQDVAIHEFAHAMGMVHHFLNFGEGDAWGSNAERVFKTMYRNPQGTAFDALIAN</sequence>
<proteinExistence type="predicted"/>
<evidence type="ECO:0000313" key="3">
    <source>
        <dbReference type="Proteomes" id="UP000838672"/>
    </source>
</evidence>
<dbReference type="RefSeq" id="WP_237464559.1">
    <property type="nucleotide sequence ID" value="NZ_CAKLDI010000001.1"/>
</dbReference>
<dbReference type="Proteomes" id="UP000838672">
    <property type="component" value="Unassembled WGS sequence"/>
</dbReference>
<evidence type="ECO:0000313" key="2">
    <source>
        <dbReference type="EMBL" id="CAH0532615.1"/>
    </source>
</evidence>
<evidence type="ECO:0000256" key="1">
    <source>
        <dbReference type="SAM" id="SignalP"/>
    </source>
</evidence>
<organism evidence="2 3">
    <name type="scientific">Vibrio stylophorae</name>
    <dbReference type="NCBI Taxonomy" id="659351"/>
    <lineage>
        <taxon>Bacteria</taxon>
        <taxon>Pseudomonadati</taxon>
        <taxon>Pseudomonadota</taxon>
        <taxon>Gammaproteobacteria</taxon>
        <taxon>Vibrionales</taxon>
        <taxon>Vibrionaceae</taxon>
        <taxon>Vibrio</taxon>
    </lineage>
</organism>
<gene>
    <name evidence="2" type="ORF">VST7929_00454</name>
</gene>
<protein>
    <recommendedName>
        <fullName evidence="4">Peptidase M43 pregnancy-associated plasma-A domain-containing protein</fullName>
    </recommendedName>
</protein>
<keyword evidence="3" id="KW-1185">Reference proteome</keyword>
<keyword evidence="1" id="KW-0732">Signal</keyword>
<dbReference type="PROSITE" id="PS51257">
    <property type="entry name" value="PROKAR_LIPOPROTEIN"/>
    <property type="match status" value="1"/>
</dbReference>
<accession>A0ABM8ZQP2</accession>
<dbReference type="SUPFAM" id="SSF55486">
    <property type="entry name" value="Metalloproteases ('zincins'), catalytic domain"/>
    <property type="match status" value="1"/>
</dbReference>
<reference evidence="2" key="1">
    <citation type="submission" date="2021-11" db="EMBL/GenBank/DDBJ databases">
        <authorList>
            <person name="Rodrigo-Torres L."/>
            <person name="Arahal R. D."/>
            <person name="Lucena T."/>
        </authorList>
    </citation>
    <scope>NUCLEOTIDE SEQUENCE</scope>
    <source>
        <strain evidence="2">CECT 7929</strain>
    </source>
</reference>
<feature type="chain" id="PRO_5046805192" description="Peptidase M43 pregnancy-associated plasma-A domain-containing protein" evidence="1">
    <location>
        <begin position="22"/>
        <end position="276"/>
    </location>
</feature>
<comment type="caution">
    <text evidence="2">The sequence shown here is derived from an EMBL/GenBank/DDBJ whole genome shotgun (WGS) entry which is preliminary data.</text>
</comment>